<dbReference type="GO" id="GO:0005975">
    <property type="term" value="P:carbohydrate metabolic process"/>
    <property type="evidence" value="ECO:0007669"/>
    <property type="project" value="InterPro"/>
</dbReference>
<dbReference type="GO" id="GO:0016020">
    <property type="term" value="C:membrane"/>
    <property type="evidence" value="ECO:0007669"/>
    <property type="project" value="TreeGrafter"/>
</dbReference>
<feature type="region of interest" description="Disordered" evidence="3">
    <location>
        <begin position="32"/>
        <end position="55"/>
    </location>
</feature>
<keyword evidence="2" id="KW-0378">Hydrolase</keyword>
<evidence type="ECO:0000259" key="5">
    <source>
        <dbReference type="PROSITE" id="PS51677"/>
    </source>
</evidence>
<dbReference type="AlphaFoldDB" id="A0A4R6V2P2"/>
<dbReference type="EMBL" id="SNYN01000006">
    <property type="protein sequence ID" value="TDQ52397.1"/>
    <property type="molecule type" value="Genomic_DNA"/>
</dbReference>
<evidence type="ECO:0000256" key="2">
    <source>
        <dbReference type="ARBA" id="ARBA00022801"/>
    </source>
</evidence>
<dbReference type="PANTHER" id="PTHR10587:SF133">
    <property type="entry name" value="CHITIN DEACETYLASE 1-RELATED"/>
    <property type="match status" value="1"/>
</dbReference>
<evidence type="ECO:0000313" key="6">
    <source>
        <dbReference type="EMBL" id="TDQ52397.1"/>
    </source>
</evidence>
<dbReference type="RefSeq" id="WP_243742489.1">
    <property type="nucleotide sequence ID" value="NZ_SNYN01000006.1"/>
</dbReference>
<evidence type="ECO:0000256" key="4">
    <source>
        <dbReference type="SAM" id="SignalP"/>
    </source>
</evidence>
<proteinExistence type="predicted"/>
<dbReference type="Pfam" id="PF01522">
    <property type="entry name" value="Polysacc_deac_1"/>
    <property type="match status" value="1"/>
</dbReference>
<dbReference type="InterPro" id="IPR011330">
    <property type="entry name" value="Glyco_hydro/deAcase_b/a-brl"/>
</dbReference>
<keyword evidence="4" id="KW-0732">Signal</keyword>
<keyword evidence="1" id="KW-0479">Metal-binding</keyword>
<comment type="caution">
    <text evidence="6">The sequence shown here is derived from an EMBL/GenBank/DDBJ whole genome shotgun (WGS) entry which is preliminary data.</text>
</comment>
<dbReference type="CDD" id="cd10917">
    <property type="entry name" value="CE4_NodB_like_6s_7s"/>
    <property type="match status" value="1"/>
</dbReference>
<dbReference type="Gene3D" id="3.20.20.370">
    <property type="entry name" value="Glycoside hydrolase/deacetylase"/>
    <property type="match status" value="1"/>
</dbReference>
<reference evidence="6 7" key="1">
    <citation type="submission" date="2019-03" db="EMBL/GenBank/DDBJ databases">
        <title>Genomic Encyclopedia of Type Strains, Phase IV (KMG-IV): sequencing the most valuable type-strain genomes for metagenomic binning, comparative biology and taxonomic classification.</title>
        <authorList>
            <person name="Goeker M."/>
        </authorList>
    </citation>
    <scope>NUCLEOTIDE SEQUENCE [LARGE SCALE GENOMIC DNA]</scope>
    <source>
        <strain evidence="6 7">DSM 46770</strain>
    </source>
</reference>
<dbReference type="SUPFAM" id="SSF88713">
    <property type="entry name" value="Glycoside hydrolase/deacetylase"/>
    <property type="match status" value="1"/>
</dbReference>
<dbReference type="InterPro" id="IPR050248">
    <property type="entry name" value="Polysacc_deacetylase_ArnD"/>
</dbReference>
<dbReference type="PANTHER" id="PTHR10587">
    <property type="entry name" value="GLYCOSYL TRANSFERASE-RELATED"/>
    <property type="match status" value="1"/>
</dbReference>
<feature type="chain" id="PRO_5020380371" evidence="4">
    <location>
        <begin position="35"/>
        <end position="509"/>
    </location>
</feature>
<evidence type="ECO:0000256" key="3">
    <source>
        <dbReference type="SAM" id="MobiDB-lite"/>
    </source>
</evidence>
<feature type="compositionally biased region" description="Pro residues" evidence="3">
    <location>
        <begin position="268"/>
        <end position="279"/>
    </location>
</feature>
<dbReference type="PROSITE" id="PS51677">
    <property type="entry name" value="NODB"/>
    <property type="match status" value="1"/>
</dbReference>
<feature type="signal peptide" evidence="4">
    <location>
        <begin position="1"/>
        <end position="34"/>
    </location>
</feature>
<dbReference type="GO" id="GO:0016810">
    <property type="term" value="F:hydrolase activity, acting on carbon-nitrogen (but not peptide) bonds"/>
    <property type="evidence" value="ECO:0007669"/>
    <property type="project" value="InterPro"/>
</dbReference>
<evidence type="ECO:0000256" key="1">
    <source>
        <dbReference type="ARBA" id="ARBA00022723"/>
    </source>
</evidence>
<name>A0A4R6V2P2_9ACTN</name>
<protein>
    <submittedName>
        <fullName evidence="6">Peptidoglycan/xylan/chitin deacetylase (PgdA/CDA1 family)</fullName>
    </submittedName>
</protein>
<keyword evidence="7" id="KW-1185">Reference proteome</keyword>
<dbReference type="GO" id="GO:0046872">
    <property type="term" value="F:metal ion binding"/>
    <property type="evidence" value="ECO:0007669"/>
    <property type="project" value="UniProtKB-KW"/>
</dbReference>
<evidence type="ECO:0000313" key="7">
    <source>
        <dbReference type="Proteomes" id="UP000295281"/>
    </source>
</evidence>
<dbReference type="Proteomes" id="UP000295281">
    <property type="component" value="Unassembled WGS sequence"/>
</dbReference>
<feature type="region of interest" description="Disordered" evidence="3">
    <location>
        <begin position="263"/>
        <end position="295"/>
    </location>
</feature>
<organism evidence="6 7">
    <name type="scientific">Actinorugispora endophytica</name>
    <dbReference type="NCBI Taxonomy" id="1605990"/>
    <lineage>
        <taxon>Bacteria</taxon>
        <taxon>Bacillati</taxon>
        <taxon>Actinomycetota</taxon>
        <taxon>Actinomycetes</taxon>
        <taxon>Streptosporangiales</taxon>
        <taxon>Nocardiopsidaceae</taxon>
        <taxon>Actinorugispora</taxon>
    </lineage>
</organism>
<gene>
    <name evidence="6" type="ORF">EV190_10634</name>
</gene>
<feature type="region of interest" description="Disordered" evidence="3">
    <location>
        <begin position="487"/>
        <end position="509"/>
    </location>
</feature>
<sequence length="509" mass="52876">MTNNLTALPFPVRAAATAASAVLLLGACAPGDTAEPVAGDESPPPTPVSGEPDELTVVDRSLVPGLEEESSTEGDGIDVDVAYPVVPGAAPLTEFLGDATARELDDFRAANPGAVSFAMGWELTAAGGDVVGVRFTQDEEDSEGPRTGYSTYWYDGASGYTAHSTELLAGQAELDRLNEAVKDELDGRDGVDGASVHPILGLYDSIGFNPAGDLVVEFDAGSVAPVSEDRVVAVVPSDEADPLLSDLGRRAKAAATVVTPDFALPATPASPAPATPAPGPESAVPGVLTPRGDSVDCSSPDSKCVALTFDDGPGARTGELLDMLAGKDARATFFVTGEPVREHPLLVRRAYAEGHEIANHTVRHPDLTTLSAEGVDAELRTVNALIRRETGYTPDLMRPPYGATDDTVAEVSAEHGMAEILWSVDTNDWRDRDSGVVSKRALDAVQPGSIVLMHDIHSTTVDAVPSILEGLDERGYTMVTVGQLLGDTEPGTSYSAGPPVTESPETSVG</sequence>
<accession>A0A4R6V2P2</accession>
<feature type="domain" description="NodB homology" evidence="5">
    <location>
        <begin position="303"/>
        <end position="479"/>
    </location>
</feature>
<dbReference type="InterPro" id="IPR002509">
    <property type="entry name" value="NODB_dom"/>
</dbReference>